<feature type="domain" description="DNA2/NAM7 helicase helicase" evidence="1">
    <location>
        <begin position="155"/>
        <end position="221"/>
    </location>
</feature>
<gene>
    <name evidence="2" type="ORF">BT62DRAFT_908809</name>
</gene>
<dbReference type="PANTHER" id="PTHR10887:SF495">
    <property type="entry name" value="HELICASE SENATAXIN ISOFORM X1-RELATED"/>
    <property type="match status" value="1"/>
</dbReference>
<dbReference type="GeneID" id="66106019"/>
<dbReference type="PANTHER" id="PTHR10887">
    <property type="entry name" value="DNA2/NAM7 HELICASE FAMILY"/>
    <property type="match status" value="1"/>
</dbReference>
<dbReference type="AlphaFoldDB" id="A0A9P8ANW3"/>
<comment type="caution">
    <text evidence="2">The sequence shown here is derived from an EMBL/GenBank/DDBJ whole genome shotgun (WGS) entry which is preliminary data.</text>
</comment>
<dbReference type="RefSeq" id="XP_043034762.1">
    <property type="nucleotide sequence ID" value="XM_043183722.1"/>
</dbReference>
<dbReference type="SUPFAM" id="SSF52540">
    <property type="entry name" value="P-loop containing nucleoside triphosphate hydrolases"/>
    <property type="match status" value="1"/>
</dbReference>
<evidence type="ECO:0000259" key="1">
    <source>
        <dbReference type="Pfam" id="PF13086"/>
    </source>
</evidence>
<protein>
    <recommendedName>
        <fullName evidence="1">DNA2/NAM7 helicase helicase domain-containing protein</fullName>
    </recommendedName>
</protein>
<dbReference type="InterPro" id="IPR027417">
    <property type="entry name" value="P-loop_NTPase"/>
</dbReference>
<keyword evidence="3" id="KW-1185">Reference proteome</keyword>
<organism evidence="2 3">
    <name type="scientific">Guyanagaster necrorhizus</name>
    <dbReference type="NCBI Taxonomy" id="856835"/>
    <lineage>
        <taxon>Eukaryota</taxon>
        <taxon>Fungi</taxon>
        <taxon>Dikarya</taxon>
        <taxon>Basidiomycota</taxon>
        <taxon>Agaricomycotina</taxon>
        <taxon>Agaricomycetes</taxon>
        <taxon>Agaricomycetidae</taxon>
        <taxon>Agaricales</taxon>
        <taxon>Marasmiineae</taxon>
        <taxon>Physalacriaceae</taxon>
        <taxon>Guyanagaster</taxon>
    </lineage>
</organism>
<evidence type="ECO:0000313" key="3">
    <source>
        <dbReference type="Proteomes" id="UP000812287"/>
    </source>
</evidence>
<sequence length="340" mass="38307">IVCLSRLLCEADILQRAKPTEITNDFSEAKMDSTGRLQVQNSRFNTRIRPSRQLAVVLTTSDGNEFRGSPKKSHGRQTEIMVPHRFYGTVTNVKVIGREGATNTEKARDELLLRALQGECHLRHSKFVRMLWFPSKDDEEDLLAETPIVPIMARKLNESQNKVVSAMVSYQPLVIVHGPPGTGKTSTISAAAEIWGRTKSPTWIVAHSNVAVKNIAEKLASSDVDFKIIVSKEFYVEWHEHLYTKIEERLFRGDEIPKNPVDLGRIIGASHIILSTLSMLSNPALDENRIFDLVPPRSLVIDEASQINVFEYMVGGFSSHNMDSKVTRLHCRTRSLNFET</sequence>
<dbReference type="Gene3D" id="3.40.50.300">
    <property type="entry name" value="P-loop containing nucleotide triphosphate hydrolases"/>
    <property type="match status" value="1"/>
</dbReference>
<dbReference type="InterPro" id="IPR041677">
    <property type="entry name" value="DNA2/NAM7_AAA_11"/>
</dbReference>
<evidence type="ECO:0000313" key="2">
    <source>
        <dbReference type="EMBL" id="KAG7441262.1"/>
    </source>
</evidence>
<dbReference type="Pfam" id="PF13086">
    <property type="entry name" value="AAA_11"/>
    <property type="match status" value="1"/>
</dbReference>
<accession>A0A9P8ANW3</accession>
<feature type="non-terminal residue" evidence="2">
    <location>
        <position position="1"/>
    </location>
</feature>
<dbReference type="OrthoDB" id="6513042at2759"/>
<name>A0A9P8ANW3_9AGAR</name>
<dbReference type="GO" id="GO:0004386">
    <property type="term" value="F:helicase activity"/>
    <property type="evidence" value="ECO:0007669"/>
    <property type="project" value="InterPro"/>
</dbReference>
<proteinExistence type="predicted"/>
<reference evidence="2" key="1">
    <citation type="submission" date="2020-11" db="EMBL/GenBank/DDBJ databases">
        <title>Adaptations for nitrogen fixation in a non-lichenized fungal sporocarp promotes dispersal by wood-feeding termites.</title>
        <authorList>
            <consortium name="DOE Joint Genome Institute"/>
            <person name="Koch R.A."/>
            <person name="Yoon G."/>
            <person name="Arayal U."/>
            <person name="Lail K."/>
            <person name="Amirebrahimi M."/>
            <person name="Labutti K."/>
            <person name="Lipzen A."/>
            <person name="Riley R."/>
            <person name="Barry K."/>
            <person name="Henrissat B."/>
            <person name="Grigoriev I.V."/>
            <person name="Herr J.R."/>
            <person name="Aime M.C."/>
        </authorList>
    </citation>
    <scope>NUCLEOTIDE SEQUENCE</scope>
    <source>
        <strain evidence="2">MCA 3950</strain>
    </source>
</reference>
<dbReference type="EMBL" id="MU250562">
    <property type="protein sequence ID" value="KAG7441262.1"/>
    <property type="molecule type" value="Genomic_DNA"/>
</dbReference>
<dbReference type="Proteomes" id="UP000812287">
    <property type="component" value="Unassembled WGS sequence"/>
</dbReference>
<dbReference type="InterPro" id="IPR045055">
    <property type="entry name" value="DNA2/NAM7-like"/>
</dbReference>